<feature type="compositionally biased region" description="Basic and acidic residues" evidence="1">
    <location>
        <begin position="18"/>
        <end position="53"/>
    </location>
</feature>
<dbReference type="AlphaFoldDB" id="A0A3M7M679"/>
<gene>
    <name evidence="2" type="ORF">GMOD_00000039</name>
</gene>
<reference evidence="2 3" key="1">
    <citation type="journal article" date="2014" name="PLoS ONE">
        <title>De novo Genome Assembly of the Fungal Plant Pathogen Pyrenophora semeniperda.</title>
        <authorList>
            <person name="Soliai M.M."/>
            <person name="Meyer S.E."/>
            <person name="Udall J.A."/>
            <person name="Elzinga D.E."/>
            <person name="Hermansen R.A."/>
            <person name="Bodily P.M."/>
            <person name="Hart A.A."/>
            <person name="Coleman C.E."/>
        </authorList>
    </citation>
    <scope>NUCLEOTIDE SEQUENCE [LARGE SCALE GENOMIC DNA]</scope>
    <source>
        <strain evidence="2 3">CCB06</strain>
        <tissue evidence="2">Mycelium</tissue>
    </source>
</reference>
<organism evidence="2 3">
    <name type="scientific">Pyrenophora seminiperda CCB06</name>
    <dbReference type="NCBI Taxonomy" id="1302712"/>
    <lineage>
        <taxon>Eukaryota</taxon>
        <taxon>Fungi</taxon>
        <taxon>Dikarya</taxon>
        <taxon>Ascomycota</taxon>
        <taxon>Pezizomycotina</taxon>
        <taxon>Dothideomycetes</taxon>
        <taxon>Pleosporomycetidae</taxon>
        <taxon>Pleosporales</taxon>
        <taxon>Pleosporineae</taxon>
        <taxon>Pleosporaceae</taxon>
        <taxon>Pyrenophora</taxon>
    </lineage>
</organism>
<evidence type="ECO:0000313" key="2">
    <source>
        <dbReference type="EMBL" id="RMZ70007.1"/>
    </source>
</evidence>
<evidence type="ECO:0000256" key="1">
    <source>
        <dbReference type="SAM" id="MobiDB-lite"/>
    </source>
</evidence>
<dbReference type="OrthoDB" id="3692269at2759"/>
<dbReference type="Proteomes" id="UP000265663">
    <property type="component" value="Unassembled WGS sequence"/>
</dbReference>
<protein>
    <submittedName>
        <fullName evidence="2">2-dehydropantoate 2-reductase</fullName>
    </submittedName>
</protein>
<dbReference type="EMBL" id="KE747824">
    <property type="protein sequence ID" value="RMZ70007.1"/>
    <property type="molecule type" value="Genomic_DNA"/>
</dbReference>
<accession>A0A3M7M679</accession>
<sequence>MSPTPSTSGCVKRPAASDPEKSVRAEKRRRATEEACRKKAARKEEAEKDRKAVEDRLAHTVALRRKKDNKRRAELRKNPATNYLHILEVYRLWPLERYSERNTYLTSLLANKCMPADDKSELGLAVTYAKDHWEDYGEWPRDTARFAQYERERRAKAQKK</sequence>
<proteinExistence type="predicted"/>
<name>A0A3M7M679_9PLEO</name>
<keyword evidence="3" id="KW-1185">Reference proteome</keyword>
<evidence type="ECO:0000313" key="3">
    <source>
        <dbReference type="Proteomes" id="UP000265663"/>
    </source>
</evidence>
<feature type="region of interest" description="Disordered" evidence="1">
    <location>
        <begin position="1"/>
        <end position="53"/>
    </location>
</feature>